<geneLocation type="plasmid" evidence="2 3">
    <name>unnamed5</name>
</geneLocation>
<evidence type="ECO:0000313" key="3">
    <source>
        <dbReference type="Proteomes" id="UP000192932"/>
    </source>
</evidence>
<sequence length="119" mass="13766">MSYEIPKEIKSPIKLIFSLYAKDLSIIGVGTLFLLNVGSEFVHNWFAIPYYIVGFGALLFMVMSSSTNPGKRNYVALYFLIKRNKTTYHPIDANAIENETKYSNENKEEKRNEYRAKIK</sequence>
<evidence type="ECO:0000313" key="2">
    <source>
        <dbReference type="EMBL" id="ARJ25964.1"/>
    </source>
</evidence>
<keyword evidence="1" id="KW-0812">Transmembrane</keyword>
<dbReference type="RefSeq" id="WP_085313647.1">
    <property type="nucleotide sequence ID" value="NZ_CP020748.1"/>
</dbReference>
<keyword evidence="1" id="KW-0472">Membrane</keyword>
<gene>
    <name evidence="2" type="ORF">B7492_33580</name>
</gene>
<protein>
    <recommendedName>
        <fullName evidence="4">PrgI family protein</fullName>
    </recommendedName>
</protein>
<accession>A0A1W6AJF2</accession>
<keyword evidence="1" id="KW-1133">Transmembrane helix</keyword>
<dbReference type="InterPro" id="IPR020275">
    <property type="entry name" value="DUF5592"/>
</dbReference>
<proteinExistence type="predicted"/>
<evidence type="ECO:0000256" key="1">
    <source>
        <dbReference type="SAM" id="Phobius"/>
    </source>
</evidence>
<name>A0A1W6AJF2_BACMY</name>
<dbReference type="EMBL" id="CP020748">
    <property type="protein sequence ID" value="ARJ25964.1"/>
    <property type="molecule type" value="Genomic_DNA"/>
</dbReference>
<dbReference type="Proteomes" id="UP000192932">
    <property type="component" value="Plasmid unnamed5"/>
</dbReference>
<feature type="transmembrane region" description="Helical" evidence="1">
    <location>
        <begin position="12"/>
        <end position="35"/>
    </location>
</feature>
<reference evidence="2 3" key="1">
    <citation type="submission" date="2017-04" db="EMBL/GenBank/DDBJ databases">
        <title>The Characteristic of a Fine Plant Growth-Promoting Rhizobacteria Bacillus mycoides Gnyt1 and its Whole Genome Sequencing Analysis.</title>
        <authorList>
            <person name="Li J.H."/>
            <person name="Yao T."/>
        </authorList>
    </citation>
    <scope>NUCLEOTIDE SEQUENCE [LARGE SCALE GENOMIC DNA]</scope>
    <source>
        <strain evidence="2 3">Gnyt1</strain>
        <plasmid evidence="3">Plasmid unnamed5</plasmid>
    </source>
</reference>
<dbReference type="Pfam" id="PF17332">
    <property type="entry name" value="DUF5592"/>
    <property type="match status" value="1"/>
</dbReference>
<organism evidence="2 3">
    <name type="scientific">Bacillus mycoides</name>
    <dbReference type="NCBI Taxonomy" id="1405"/>
    <lineage>
        <taxon>Bacteria</taxon>
        <taxon>Bacillati</taxon>
        <taxon>Bacillota</taxon>
        <taxon>Bacilli</taxon>
        <taxon>Bacillales</taxon>
        <taxon>Bacillaceae</taxon>
        <taxon>Bacillus</taxon>
        <taxon>Bacillus cereus group</taxon>
    </lineage>
</organism>
<feature type="transmembrane region" description="Helical" evidence="1">
    <location>
        <begin position="41"/>
        <end position="62"/>
    </location>
</feature>
<evidence type="ECO:0008006" key="4">
    <source>
        <dbReference type="Google" id="ProtNLM"/>
    </source>
</evidence>
<keyword evidence="2" id="KW-0614">Plasmid</keyword>
<dbReference type="AlphaFoldDB" id="A0A1W6AJF2"/>